<keyword evidence="1" id="KW-1133">Transmembrane helix</keyword>
<proteinExistence type="predicted"/>
<dbReference type="GO" id="GO:0016020">
    <property type="term" value="C:membrane"/>
    <property type="evidence" value="ECO:0007669"/>
    <property type="project" value="TreeGrafter"/>
</dbReference>
<dbReference type="OrthoDB" id="9807745at2"/>
<feature type="transmembrane region" description="Helical" evidence="1">
    <location>
        <begin position="206"/>
        <end position="227"/>
    </location>
</feature>
<feature type="transmembrane region" description="Helical" evidence="1">
    <location>
        <begin position="51"/>
        <end position="73"/>
    </location>
</feature>
<reference evidence="3 4" key="1">
    <citation type="submission" date="2018-08" db="EMBL/GenBank/DDBJ databases">
        <title>Isolation, diversity and antifungal activity of Actinobacteria from cow dung.</title>
        <authorList>
            <person name="Ling L."/>
        </authorList>
    </citation>
    <scope>NUCLEOTIDE SEQUENCE [LARGE SCALE GENOMIC DNA]</scope>
    <source>
        <strain evidence="3 4">NEAU-LLE</strain>
    </source>
</reference>
<evidence type="ECO:0000259" key="2">
    <source>
        <dbReference type="Pfam" id="PF01757"/>
    </source>
</evidence>
<dbReference type="GO" id="GO:0000271">
    <property type="term" value="P:polysaccharide biosynthetic process"/>
    <property type="evidence" value="ECO:0007669"/>
    <property type="project" value="TreeGrafter"/>
</dbReference>
<organism evidence="3 4">
    <name type="scientific">Microbacterium bovistercoris</name>
    <dbReference type="NCBI Taxonomy" id="2293570"/>
    <lineage>
        <taxon>Bacteria</taxon>
        <taxon>Bacillati</taxon>
        <taxon>Actinomycetota</taxon>
        <taxon>Actinomycetes</taxon>
        <taxon>Micrococcales</taxon>
        <taxon>Microbacteriaceae</taxon>
        <taxon>Microbacterium</taxon>
    </lineage>
</organism>
<evidence type="ECO:0000313" key="3">
    <source>
        <dbReference type="EMBL" id="REJ08044.1"/>
    </source>
</evidence>
<keyword evidence="3" id="KW-0012">Acyltransferase</keyword>
<dbReference type="EMBL" id="QUAB01000013">
    <property type="protein sequence ID" value="REJ08044.1"/>
    <property type="molecule type" value="Genomic_DNA"/>
</dbReference>
<evidence type="ECO:0000313" key="4">
    <source>
        <dbReference type="Proteomes" id="UP000262172"/>
    </source>
</evidence>
<sequence length="371" mass="40628">MGKSSMLVAGGGRFRELDGLRGLAALAVVASHYTGSYNAPYPSDPNSFFDAWWGGYGVQLFFLISGFVILFSARRIRVPFDFVSSRLSRLYPAYWISLLIAVVVGASIAMPLVPLSPPVIAANLTMIQRWFLVPNVNDVYWTLAVEMQFYVLLFLALVLTQCRLTDRQVRIGAVSWSFIGLVISFWVMPVAHGLASASVATPVKLVLNMTLAEFAPLFATGALASLARRDGRVSRLSLMTATIAVVNAYLLHSALAAGIIAGICALFLVVVAVPRVPALTIAPVQWLGKVSYSLYLTHSLVGYLVIRLTWPYVGRDVAMLLALVVALVVAWVVWRVGEVTLSRMLRNWLDRMRDVWAARKARAVASDPVPD</sequence>
<feature type="transmembrane region" description="Helical" evidence="1">
    <location>
        <begin position="93"/>
        <end position="113"/>
    </location>
</feature>
<dbReference type="InterPro" id="IPR002656">
    <property type="entry name" value="Acyl_transf_3_dom"/>
</dbReference>
<dbReference type="Pfam" id="PF01757">
    <property type="entry name" value="Acyl_transf_3"/>
    <property type="match status" value="1"/>
</dbReference>
<accession>A0A371NXL2</accession>
<comment type="caution">
    <text evidence="3">The sequence shown here is derived from an EMBL/GenBank/DDBJ whole genome shotgun (WGS) entry which is preliminary data.</text>
</comment>
<keyword evidence="3" id="KW-0808">Transferase</keyword>
<dbReference type="Proteomes" id="UP000262172">
    <property type="component" value="Unassembled WGS sequence"/>
</dbReference>
<dbReference type="AlphaFoldDB" id="A0A371NXL2"/>
<keyword evidence="4" id="KW-1185">Reference proteome</keyword>
<feature type="transmembrane region" description="Helical" evidence="1">
    <location>
        <begin position="171"/>
        <end position="194"/>
    </location>
</feature>
<dbReference type="InterPro" id="IPR050879">
    <property type="entry name" value="Acyltransferase_3"/>
</dbReference>
<name>A0A371NXL2_9MICO</name>
<protein>
    <submittedName>
        <fullName evidence="3">Acyltransferase</fullName>
    </submittedName>
</protein>
<evidence type="ECO:0000256" key="1">
    <source>
        <dbReference type="SAM" id="Phobius"/>
    </source>
</evidence>
<dbReference type="PANTHER" id="PTHR23028">
    <property type="entry name" value="ACETYLTRANSFERASE"/>
    <property type="match status" value="1"/>
</dbReference>
<dbReference type="PANTHER" id="PTHR23028:SF53">
    <property type="entry name" value="ACYL_TRANSF_3 DOMAIN-CONTAINING PROTEIN"/>
    <property type="match status" value="1"/>
</dbReference>
<feature type="transmembrane region" description="Helical" evidence="1">
    <location>
        <begin position="139"/>
        <end position="159"/>
    </location>
</feature>
<keyword evidence="1" id="KW-0812">Transmembrane</keyword>
<feature type="domain" description="Acyltransferase 3" evidence="2">
    <location>
        <begin position="16"/>
        <end position="335"/>
    </location>
</feature>
<dbReference type="GO" id="GO:0016747">
    <property type="term" value="F:acyltransferase activity, transferring groups other than amino-acyl groups"/>
    <property type="evidence" value="ECO:0007669"/>
    <property type="project" value="InterPro"/>
</dbReference>
<feature type="transmembrane region" description="Helical" evidence="1">
    <location>
        <begin position="317"/>
        <end position="334"/>
    </location>
</feature>
<feature type="transmembrane region" description="Helical" evidence="1">
    <location>
        <begin position="248"/>
        <end position="272"/>
    </location>
</feature>
<keyword evidence="1" id="KW-0472">Membrane</keyword>
<gene>
    <name evidence="3" type="ORF">DY023_01910</name>
</gene>